<sequence>MDIDILRQISVVLGALAFLAVCWWAFSPKRRKRFEEDAKLPFADEQQTSDKTAPESENSTGDAAGKKQEQGQEK</sequence>
<dbReference type="CDD" id="cd01324">
    <property type="entry name" value="cbb3_Oxidase_CcoQ"/>
    <property type="match status" value="1"/>
</dbReference>
<evidence type="ECO:0000256" key="2">
    <source>
        <dbReference type="SAM" id="Phobius"/>
    </source>
</evidence>
<gene>
    <name evidence="3" type="ORF">PVT68_17995</name>
</gene>
<evidence type="ECO:0000313" key="4">
    <source>
        <dbReference type="Proteomes" id="UP001236500"/>
    </source>
</evidence>
<accession>A0ABY8ND48</accession>
<dbReference type="InterPro" id="IPR008621">
    <property type="entry name" value="Cbb3-typ_cyt_oxidase_comp"/>
</dbReference>
<feature type="compositionally biased region" description="Basic and acidic residues" evidence="1">
    <location>
        <begin position="64"/>
        <end position="74"/>
    </location>
</feature>
<proteinExistence type="predicted"/>
<keyword evidence="2" id="KW-0472">Membrane</keyword>
<organism evidence="3 4">
    <name type="scientific">Microbulbifer bruguierae</name>
    <dbReference type="NCBI Taxonomy" id="3029061"/>
    <lineage>
        <taxon>Bacteria</taxon>
        <taxon>Pseudomonadati</taxon>
        <taxon>Pseudomonadota</taxon>
        <taxon>Gammaproteobacteria</taxon>
        <taxon>Cellvibrionales</taxon>
        <taxon>Microbulbiferaceae</taxon>
        <taxon>Microbulbifer</taxon>
    </lineage>
</organism>
<feature type="region of interest" description="Disordered" evidence="1">
    <location>
        <begin position="38"/>
        <end position="74"/>
    </location>
</feature>
<feature type="transmembrane region" description="Helical" evidence="2">
    <location>
        <begin position="6"/>
        <end position="26"/>
    </location>
</feature>
<dbReference type="RefSeq" id="WP_280320454.1">
    <property type="nucleotide sequence ID" value="NZ_CP118605.1"/>
</dbReference>
<feature type="compositionally biased region" description="Polar residues" evidence="1">
    <location>
        <begin position="45"/>
        <end position="61"/>
    </location>
</feature>
<evidence type="ECO:0000256" key="1">
    <source>
        <dbReference type="SAM" id="MobiDB-lite"/>
    </source>
</evidence>
<keyword evidence="2" id="KW-1133">Transmembrane helix</keyword>
<dbReference type="EMBL" id="CP118605">
    <property type="protein sequence ID" value="WGL16630.1"/>
    <property type="molecule type" value="Genomic_DNA"/>
</dbReference>
<keyword evidence="4" id="KW-1185">Reference proteome</keyword>
<reference evidence="3 4" key="1">
    <citation type="submission" date="2023-02" db="EMBL/GenBank/DDBJ databases">
        <title>Description and genomic characterization of Microbulbifer bruguierae sp. nov., isolated from the sediment of mangrove plant Bruguiera sexangula.</title>
        <authorList>
            <person name="Long M."/>
        </authorList>
    </citation>
    <scope>NUCLEOTIDE SEQUENCE [LARGE SCALE GENOMIC DNA]</scope>
    <source>
        <strain evidence="3 4">H12</strain>
    </source>
</reference>
<evidence type="ECO:0000313" key="3">
    <source>
        <dbReference type="EMBL" id="WGL16630.1"/>
    </source>
</evidence>
<dbReference type="Proteomes" id="UP001236500">
    <property type="component" value="Chromosome"/>
</dbReference>
<name>A0ABY8ND48_9GAMM</name>
<protein>
    <submittedName>
        <fullName evidence="3">Cbb3-type cytochrome c oxidase subunit 3</fullName>
    </submittedName>
</protein>
<dbReference type="Pfam" id="PF05545">
    <property type="entry name" value="FixQ"/>
    <property type="match status" value="1"/>
</dbReference>
<keyword evidence="2" id="KW-0812">Transmembrane</keyword>